<reference evidence="12" key="3">
    <citation type="submission" date="2025-09" db="UniProtKB">
        <authorList>
            <consortium name="Ensembl"/>
        </authorList>
    </citation>
    <scope>IDENTIFICATION</scope>
</reference>
<evidence type="ECO:0000256" key="2">
    <source>
        <dbReference type="ARBA" id="ARBA00022723"/>
    </source>
</evidence>
<name>A0AAZ1X873_OREAU</name>
<dbReference type="Pfam" id="PF00096">
    <property type="entry name" value="zf-C2H2"/>
    <property type="match status" value="5"/>
</dbReference>
<keyword evidence="5" id="KW-0862">Zinc</keyword>
<evidence type="ECO:0000259" key="11">
    <source>
        <dbReference type="PROSITE" id="PS50157"/>
    </source>
</evidence>
<reference evidence="12" key="2">
    <citation type="submission" date="2025-08" db="UniProtKB">
        <authorList>
            <consortium name="Ensembl"/>
        </authorList>
    </citation>
    <scope>IDENTIFICATION</scope>
</reference>
<comment type="subcellular location">
    <subcellularLocation>
        <location evidence="1">Nucleus</location>
    </subcellularLocation>
</comment>
<keyword evidence="4 9" id="KW-0863">Zinc-finger</keyword>
<dbReference type="GO" id="GO:0008270">
    <property type="term" value="F:zinc ion binding"/>
    <property type="evidence" value="ECO:0007669"/>
    <property type="project" value="UniProtKB-KW"/>
</dbReference>
<dbReference type="SUPFAM" id="SSF57667">
    <property type="entry name" value="beta-beta-alpha zinc fingers"/>
    <property type="match status" value="4"/>
</dbReference>
<proteinExistence type="predicted"/>
<dbReference type="CDD" id="cd11657">
    <property type="entry name" value="TIN2_N"/>
    <property type="match status" value="1"/>
</dbReference>
<evidence type="ECO:0000256" key="7">
    <source>
        <dbReference type="ARBA" id="ARBA00023163"/>
    </source>
</evidence>
<dbReference type="GO" id="GO:0005634">
    <property type="term" value="C:nucleus"/>
    <property type="evidence" value="ECO:0007669"/>
    <property type="project" value="UniProtKB-SubCell"/>
</dbReference>
<gene>
    <name evidence="12" type="primary">LOC116309820</name>
</gene>
<dbReference type="Gene3D" id="1.10.10.60">
    <property type="entry name" value="Homeodomain-like"/>
    <property type="match status" value="4"/>
</dbReference>
<evidence type="ECO:0000313" key="12">
    <source>
        <dbReference type="Ensembl" id="ENSOABP00000063883.1"/>
    </source>
</evidence>
<feature type="domain" description="C2H2-type" evidence="11">
    <location>
        <begin position="1025"/>
        <end position="1050"/>
    </location>
</feature>
<dbReference type="InterPro" id="IPR013087">
    <property type="entry name" value="Znf_C2H2_type"/>
</dbReference>
<dbReference type="GO" id="GO:0000978">
    <property type="term" value="F:RNA polymerase II cis-regulatory region sequence-specific DNA binding"/>
    <property type="evidence" value="ECO:0007669"/>
    <property type="project" value="TreeGrafter"/>
</dbReference>
<feature type="domain" description="C2H2-type" evidence="11">
    <location>
        <begin position="943"/>
        <end position="966"/>
    </location>
</feature>
<dbReference type="Gene3D" id="3.30.160.60">
    <property type="entry name" value="Classic Zinc Finger"/>
    <property type="match status" value="8"/>
</dbReference>
<feature type="compositionally biased region" description="Basic and acidic residues" evidence="10">
    <location>
        <begin position="553"/>
        <end position="566"/>
    </location>
</feature>
<dbReference type="FunFam" id="3.30.160.60:FF:000060">
    <property type="entry name" value="zinc finger protein 436"/>
    <property type="match status" value="1"/>
</dbReference>
<evidence type="ECO:0000313" key="13">
    <source>
        <dbReference type="Proteomes" id="UP000472276"/>
    </source>
</evidence>
<feature type="domain" description="C2H2-type" evidence="11">
    <location>
        <begin position="1107"/>
        <end position="1134"/>
    </location>
</feature>
<dbReference type="GO" id="GO:0000981">
    <property type="term" value="F:DNA-binding transcription factor activity, RNA polymerase II-specific"/>
    <property type="evidence" value="ECO:0007669"/>
    <property type="project" value="TreeGrafter"/>
</dbReference>
<evidence type="ECO:0000256" key="3">
    <source>
        <dbReference type="ARBA" id="ARBA00022737"/>
    </source>
</evidence>
<dbReference type="RefSeq" id="XP_039457406.1">
    <property type="nucleotide sequence ID" value="XM_039601472.1"/>
</dbReference>
<evidence type="ECO:0000256" key="10">
    <source>
        <dbReference type="SAM" id="MobiDB-lite"/>
    </source>
</evidence>
<feature type="domain" description="C2H2-type" evidence="11">
    <location>
        <begin position="997"/>
        <end position="1024"/>
    </location>
</feature>
<feature type="region of interest" description="Disordered" evidence="10">
    <location>
        <begin position="147"/>
        <end position="166"/>
    </location>
</feature>
<dbReference type="KEGG" id="oau:116309820"/>
<dbReference type="GeneID" id="116309820"/>
<dbReference type="FunFam" id="3.30.160.60:FF:000295">
    <property type="entry name" value="zinc finger protein 19"/>
    <property type="match status" value="1"/>
</dbReference>
<dbReference type="PANTHER" id="PTHR24388:SF54">
    <property type="entry name" value="PROTEIN ESCARGOT"/>
    <property type="match status" value="1"/>
</dbReference>
<dbReference type="AlphaFoldDB" id="A0AAZ1X873"/>
<feature type="domain" description="C2H2-type" evidence="11">
    <location>
        <begin position="1079"/>
        <end position="1106"/>
    </location>
</feature>
<dbReference type="InterPro" id="IPR050527">
    <property type="entry name" value="Snail/Krueppel_Znf"/>
</dbReference>
<protein>
    <recommendedName>
        <fullName evidence="11">C2H2-type domain-containing protein</fullName>
    </recommendedName>
</protein>
<dbReference type="PANTHER" id="PTHR24388">
    <property type="entry name" value="ZINC FINGER PROTEIN"/>
    <property type="match status" value="1"/>
</dbReference>
<evidence type="ECO:0000256" key="6">
    <source>
        <dbReference type="ARBA" id="ARBA00023015"/>
    </source>
</evidence>
<dbReference type="PROSITE" id="PS00028">
    <property type="entry name" value="ZINC_FINGER_C2H2_1"/>
    <property type="match status" value="6"/>
</dbReference>
<dbReference type="Ensembl" id="ENSOABT00000068183.1">
    <property type="protein sequence ID" value="ENSOABP00000063883.1"/>
    <property type="gene ID" value="ENSOABG00000035960.1"/>
</dbReference>
<dbReference type="FunFam" id="3.30.160.60:FF:000100">
    <property type="entry name" value="Zinc finger 45-like"/>
    <property type="match status" value="2"/>
</dbReference>
<dbReference type="FunFam" id="3.30.160.60:FF:002343">
    <property type="entry name" value="Zinc finger protein 33A"/>
    <property type="match status" value="1"/>
</dbReference>
<evidence type="ECO:0000256" key="1">
    <source>
        <dbReference type="ARBA" id="ARBA00004123"/>
    </source>
</evidence>
<feature type="domain" description="C2H2-type" evidence="11">
    <location>
        <begin position="1051"/>
        <end position="1078"/>
    </location>
</feature>
<dbReference type="PROSITE" id="PS50157">
    <property type="entry name" value="ZINC_FINGER_C2H2_2"/>
    <property type="match status" value="8"/>
</dbReference>
<feature type="compositionally biased region" description="Polar residues" evidence="10">
    <location>
        <begin position="150"/>
        <end position="159"/>
    </location>
</feature>
<dbReference type="InterPro" id="IPR029400">
    <property type="entry name" value="TINF2_N"/>
</dbReference>
<reference evidence="13" key="1">
    <citation type="submission" date="2020-03" db="EMBL/GenBank/DDBJ databases">
        <title>Evolution of repeat sequences and sex chromosomes of tilapia species revealed by chromosome-level genomes.</title>
        <authorList>
            <person name="Xu L."/>
            <person name="Tao W."/>
            <person name="Wang D."/>
            <person name="Zhou Q."/>
        </authorList>
    </citation>
    <scope>NUCLEOTIDE SEQUENCE [LARGE SCALE GENOMIC DNA]</scope>
    <source>
        <strain evidence="13">Israel</strain>
    </source>
</reference>
<sequence length="1158" mass="131906">MLKKKKNIPASLSCSGFLNCKEGEIMEPLVHWSHEETRALIGVWSEEKIQRDLEESFRNETVYREMSGRLAALGISRSAKQCRAKIKKLKQEYRNMRRHGERSEAVTKTFRWYDAMDAIMGNKGARTQSRERPSSVVLEVMVPDVEASPPTVTDTPENCTTSTHSLPLTLPRPAACPAGTPQVSSFYSVHLHDFDGPSTSNPVTSTAVQTSVKDTPLCCWSSKEVQALLTLWANPEVQQELLLNVRNNKVYTCLSSKLALLGFNKAPKKCREKIKKLKQEYKRIKNGQYRGGSSSVWFAIMDEVLSSQALTAKRSQTVQPSSTVHSLGVQSLAMNVDTDDETPWLPDEVQVLVTLWAQPNIQKQLLTAASDQVFTYLSSELSLVGFNKTPRQCSVKVNELKEEYKKIKQMEPYGVVKGDWFAILDSVLDADGVTLKEVDSCTVQKKAKPPQHEHVDADKLRAVWAPDEVRVLLSRWAEESVQEQLRSNPRNERAFAQLSSELATQGFDKTTSQCRSKIALLTQRYRRIKAQEDPEKQKSRWFAIMDEVLSRSKTETETKPVRDSERASLQTSQQSLPDTAEGCRLSVSSLCLLVPTLRLMCAFAWQVVQCCNVAQYRKVEELVKLVTEVAPELLTARERVQLLLRLRARLVLELCLSENTTNLLNIQPHLNVIRDLTLSCEQEDATELENSKSNFVEVVHAILENPEERQRFYKEVFSIYYGKQYDVTLQTLVWKFISRLDNLLPIPDIRQTAQWLSFAPSVTEECARLILEPDQLKALLNFHQQQSGNTNKRCSQADENMFLPKLSFNPKENFQHVSAQLDEISSSKDERQFDYSEAEEPADCKAPVKGCGKEIEDLKLKHEQSDGMAPSDCSDLNCTPLQLQTCSLCPYSDSHVSGLLRHIREEHLIQESSHLPITDPGKDCVFQRVIDQTFTPKMRRITDTCEYCGKVFKDVSALTSHIKTHTLPFHCDKCDKKYSSKWSLTVHRRIHTGETPYLCSYCGQGFRSSNILALHVRIHTGDRRYKCPICGKTSIQHLSRHMRMHRGEKNYLCTECGKAFLSSGELRLHMRFHTGERPYTCKHCGKGFIAKCLLTVHTRQHTGESPYRCSLCPKSFRTLRAQKRHLVIHSSKKSFQCLKCGKIFRQEETFKTHADTHK</sequence>
<keyword evidence="3" id="KW-0677">Repeat</keyword>
<dbReference type="InterPro" id="IPR044822">
    <property type="entry name" value="Myb_DNA-bind_4"/>
</dbReference>
<dbReference type="FunFam" id="1.10.10.60:FF:000032">
    <property type="entry name" value="Zinc finger and SCAN domain-containing 20"/>
    <property type="match status" value="1"/>
</dbReference>
<evidence type="ECO:0000256" key="9">
    <source>
        <dbReference type="PROSITE-ProRule" id="PRU00042"/>
    </source>
</evidence>
<evidence type="ECO:0000256" key="4">
    <source>
        <dbReference type="ARBA" id="ARBA00022771"/>
    </source>
</evidence>
<keyword evidence="2" id="KW-0479">Metal-binding</keyword>
<feature type="region of interest" description="Disordered" evidence="10">
    <location>
        <begin position="553"/>
        <end position="574"/>
    </location>
</feature>
<feature type="domain" description="C2H2-type" evidence="11">
    <location>
        <begin position="969"/>
        <end position="996"/>
    </location>
</feature>
<dbReference type="Pfam" id="PF13837">
    <property type="entry name" value="Myb_DNA-bind_4"/>
    <property type="match status" value="4"/>
</dbReference>
<accession>A0AAZ1X873</accession>
<evidence type="ECO:0000256" key="5">
    <source>
        <dbReference type="ARBA" id="ARBA00022833"/>
    </source>
</evidence>
<keyword evidence="13" id="KW-1185">Reference proteome</keyword>
<organism evidence="12 13">
    <name type="scientific">Oreochromis aureus</name>
    <name type="common">Israeli tilapia</name>
    <name type="synonym">Chromis aureus</name>
    <dbReference type="NCBI Taxonomy" id="47969"/>
    <lineage>
        <taxon>Eukaryota</taxon>
        <taxon>Metazoa</taxon>
        <taxon>Chordata</taxon>
        <taxon>Craniata</taxon>
        <taxon>Vertebrata</taxon>
        <taxon>Euteleostomi</taxon>
        <taxon>Actinopterygii</taxon>
        <taxon>Neopterygii</taxon>
        <taxon>Teleostei</taxon>
        <taxon>Neoteleostei</taxon>
        <taxon>Acanthomorphata</taxon>
        <taxon>Ovalentaria</taxon>
        <taxon>Cichlomorphae</taxon>
        <taxon>Cichliformes</taxon>
        <taxon>Cichlidae</taxon>
        <taxon>African cichlids</taxon>
        <taxon>Pseudocrenilabrinae</taxon>
        <taxon>Oreochromini</taxon>
        <taxon>Oreochromis</taxon>
    </lineage>
</organism>
<evidence type="ECO:0000256" key="8">
    <source>
        <dbReference type="ARBA" id="ARBA00023242"/>
    </source>
</evidence>
<dbReference type="Proteomes" id="UP000472276">
    <property type="component" value="Unassembled WGS sequence"/>
</dbReference>
<keyword evidence="7" id="KW-0804">Transcription</keyword>
<dbReference type="Pfam" id="PF14973">
    <property type="entry name" value="TINF2_N"/>
    <property type="match status" value="1"/>
</dbReference>
<dbReference type="InterPro" id="IPR036236">
    <property type="entry name" value="Znf_C2H2_sf"/>
</dbReference>
<keyword evidence="6" id="KW-0805">Transcription regulation</keyword>
<keyword evidence="8" id="KW-0539">Nucleus</keyword>
<dbReference type="SMART" id="SM00355">
    <property type="entry name" value="ZnF_C2H2"/>
    <property type="match status" value="9"/>
</dbReference>
<feature type="domain" description="C2H2-type" evidence="11">
    <location>
        <begin position="1135"/>
        <end position="1158"/>
    </location>
</feature>